<dbReference type="Gene3D" id="1.10.260.40">
    <property type="entry name" value="lambda repressor-like DNA-binding domains"/>
    <property type="match status" value="1"/>
</dbReference>
<dbReference type="GO" id="GO:0003677">
    <property type="term" value="F:DNA binding"/>
    <property type="evidence" value="ECO:0007669"/>
    <property type="project" value="InterPro"/>
</dbReference>
<dbReference type="GeneID" id="11605352"/>
<dbReference type="Proteomes" id="UP000007323">
    <property type="component" value="Segment"/>
</dbReference>
<keyword evidence="3" id="KW-1185">Reference proteome</keyword>
<proteinExistence type="predicted"/>
<evidence type="ECO:0000259" key="1">
    <source>
        <dbReference type="PROSITE" id="PS50943"/>
    </source>
</evidence>
<protein>
    <submittedName>
        <fullName evidence="2">Putative HTH_XRE-like protein</fullName>
    </submittedName>
</protein>
<reference evidence="2 3" key="1">
    <citation type="submission" date="2011-08" db="EMBL/GenBank/DDBJ databases">
        <authorList>
            <person name="Kim I.-G."/>
            <person name="Rhim S.-L."/>
        </authorList>
    </citation>
    <scope>NUCLEOTIDE SEQUENCE [LARGE SCALE GENOMIC DNA]</scope>
</reference>
<accession>H2DE73</accession>
<dbReference type="KEGG" id="vg:11605352"/>
<gene>
    <name evidence="2" type="ORF">PEp14_00043</name>
</gene>
<dbReference type="RefSeq" id="YP_005098447.1">
    <property type="nucleotide sequence ID" value="NC_016767.1"/>
</dbReference>
<name>H2DE73_9CAUD</name>
<dbReference type="EMBL" id="JN585957">
    <property type="protein sequence ID" value="AEY69632.1"/>
    <property type="molecule type" value="Genomic_DNA"/>
</dbReference>
<dbReference type="PROSITE" id="PS50943">
    <property type="entry name" value="HTH_CROC1"/>
    <property type="match status" value="1"/>
</dbReference>
<evidence type="ECO:0000313" key="3">
    <source>
        <dbReference type="Proteomes" id="UP000007323"/>
    </source>
</evidence>
<dbReference type="OrthoDB" id="10966at10239"/>
<feature type="domain" description="HTH cro/C1-type" evidence="1">
    <location>
        <begin position="15"/>
        <end position="62"/>
    </location>
</feature>
<organism evidence="2 3">
    <name type="scientific">Erwinia phage PEp14</name>
    <dbReference type="NCBI Taxonomy" id="1131315"/>
    <lineage>
        <taxon>Viruses</taxon>
        <taxon>Duplodnaviria</taxon>
        <taxon>Heunggongvirae</taxon>
        <taxon>Uroviricota</taxon>
        <taxon>Caudoviricetes</taxon>
        <taxon>Pavtokvirus</taxon>
        <taxon>Pavtokvirus PEp14</taxon>
    </lineage>
</organism>
<dbReference type="InterPro" id="IPR001387">
    <property type="entry name" value="Cro/C1-type_HTH"/>
</dbReference>
<sequence>MPVNKRFFMDHMADRRMSLREVAKQMDVWPAALSRSLDGKRKMQLPEAVKLAQVLHIPVTEVLANAGIESAKSTSRRCDVLAYYNGDGEIIYAEKDAIERIPIPDGVPDDVIAVSYRTADSPLAFTDGWVTFLGPRQEANELLGLYCGVLIEDEQKMRFATIRRGYAPGTFNLFGNGNWRHDSARLTWARRCILTMH</sequence>
<dbReference type="InterPro" id="IPR010982">
    <property type="entry name" value="Lambda_DNA-bd_dom_sf"/>
</dbReference>
<dbReference type="SUPFAM" id="SSF47413">
    <property type="entry name" value="lambda repressor-like DNA-binding domains"/>
    <property type="match status" value="1"/>
</dbReference>
<evidence type="ECO:0000313" key="2">
    <source>
        <dbReference type="EMBL" id="AEY69632.1"/>
    </source>
</evidence>
<dbReference type="CDD" id="cd00093">
    <property type="entry name" value="HTH_XRE"/>
    <property type="match status" value="1"/>
</dbReference>